<accession>A0A3M7ZXI6</accession>
<proteinExistence type="predicted"/>
<dbReference type="EMBL" id="RHHB01000072">
    <property type="protein sequence ID" value="RNB43694.1"/>
    <property type="molecule type" value="Genomic_DNA"/>
</dbReference>
<protein>
    <submittedName>
        <fullName evidence="6">ArsR family transcriptional regulator</fullName>
    </submittedName>
</protein>
<evidence type="ECO:0000256" key="4">
    <source>
        <dbReference type="SAM" id="MobiDB-lite"/>
    </source>
</evidence>
<evidence type="ECO:0000256" key="3">
    <source>
        <dbReference type="ARBA" id="ARBA00023163"/>
    </source>
</evidence>
<dbReference type="GO" id="GO:0003700">
    <property type="term" value="F:DNA-binding transcription factor activity"/>
    <property type="evidence" value="ECO:0007669"/>
    <property type="project" value="InterPro"/>
</dbReference>
<gene>
    <name evidence="6" type="ORF">EDM22_18605</name>
</gene>
<dbReference type="InterPro" id="IPR036388">
    <property type="entry name" value="WH-like_DNA-bd_sf"/>
</dbReference>
<dbReference type="Gene3D" id="1.10.10.10">
    <property type="entry name" value="Winged helix-like DNA-binding domain superfamily/Winged helix DNA-binding domain"/>
    <property type="match status" value="1"/>
</dbReference>
<keyword evidence="3" id="KW-0804">Transcription</keyword>
<dbReference type="Proteomes" id="UP000275048">
    <property type="component" value="Unassembled WGS sequence"/>
</dbReference>
<evidence type="ECO:0000313" key="6">
    <source>
        <dbReference type="EMBL" id="RNB43694.1"/>
    </source>
</evidence>
<dbReference type="InterPro" id="IPR051081">
    <property type="entry name" value="HTH_MetalResp_TranReg"/>
</dbReference>
<evidence type="ECO:0000259" key="5">
    <source>
        <dbReference type="SMART" id="SM00418"/>
    </source>
</evidence>
<dbReference type="RefSeq" id="WP_122938573.1">
    <property type="nucleotide sequence ID" value="NZ_JBHSNT010000092.1"/>
</dbReference>
<comment type="caution">
    <text evidence="6">The sequence shown here is derived from an EMBL/GenBank/DDBJ whole genome shotgun (WGS) entry which is preliminary data.</text>
</comment>
<evidence type="ECO:0000313" key="7">
    <source>
        <dbReference type="Proteomes" id="UP000275048"/>
    </source>
</evidence>
<dbReference type="SUPFAM" id="SSF46785">
    <property type="entry name" value="Winged helix' DNA-binding domain"/>
    <property type="match status" value="1"/>
</dbReference>
<dbReference type="PANTHER" id="PTHR33154">
    <property type="entry name" value="TRANSCRIPTIONAL REGULATOR, ARSR FAMILY"/>
    <property type="match status" value="1"/>
</dbReference>
<dbReference type="SMART" id="SM00418">
    <property type="entry name" value="HTH_ARSR"/>
    <property type="match status" value="1"/>
</dbReference>
<dbReference type="InterPro" id="IPR036390">
    <property type="entry name" value="WH_DNA-bd_sf"/>
</dbReference>
<dbReference type="InterPro" id="IPR001845">
    <property type="entry name" value="HTH_ArsR_DNA-bd_dom"/>
</dbReference>
<dbReference type="GO" id="GO:0003677">
    <property type="term" value="F:DNA binding"/>
    <property type="evidence" value="ECO:0007669"/>
    <property type="project" value="UniProtKB-KW"/>
</dbReference>
<dbReference type="PANTHER" id="PTHR33154:SF15">
    <property type="entry name" value="REGULATORY PROTEIN ARSR"/>
    <property type="match status" value="1"/>
</dbReference>
<name>A0A3M7ZXI6_9MICO</name>
<dbReference type="InterPro" id="IPR011991">
    <property type="entry name" value="ArsR-like_HTH"/>
</dbReference>
<dbReference type="Pfam" id="PF12840">
    <property type="entry name" value="HTH_20"/>
    <property type="match status" value="1"/>
</dbReference>
<evidence type="ECO:0000256" key="1">
    <source>
        <dbReference type="ARBA" id="ARBA00023015"/>
    </source>
</evidence>
<dbReference type="AlphaFoldDB" id="A0A3M7ZXI6"/>
<organism evidence="6 7">
    <name type="scientific">Agromyces tardus</name>
    <dbReference type="NCBI Taxonomy" id="2583849"/>
    <lineage>
        <taxon>Bacteria</taxon>
        <taxon>Bacillati</taxon>
        <taxon>Actinomycetota</taxon>
        <taxon>Actinomycetes</taxon>
        <taxon>Micrococcales</taxon>
        <taxon>Microbacteriaceae</taxon>
        <taxon>Agromyces</taxon>
    </lineage>
</organism>
<dbReference type="OrthoDB" id="7945987at2"/>
<feature type="domain" description="HTH arsR-type" evidence="5">
    <location>
        <begin position="27"/>
        <end position="131"/>
    </location>
</feature>
<keyword evidence="1" id="KW-0805">Transcription regulation</keyword>
<dbReference type="CDD" id="cd00090">
    <property type="entry name" value="HTH_ARSR"/>
    <property type="match status" value="1"/>
</dbReference>
<keyword evidence="7" id="KW-1185">Reference proteome</keyword>
<evidence type="ECO:0000256" key="2">
    <source>
        <dbReference type="ARBA" id="ARBA00023125"/>
    </source>
</evidence>
<reference evidence="6 7" key="1">
    <citation type="submission" date="2018-10" db="EMBL/GenBank/DDBJ databases">
        <title>Isolation, diversity and antibacterial activity of antinobacteria from the wheat rhizosphere soil.</title>
        <authorList>
            <person name="Sun T."/>
        </authorList>
    </citation>
    <scope>NUCLEOTIDE SEQUENCE [LARGE SCALE GENOMIC DNA]</scope>
    <source>
        <strain evidence="6 7">SJ-23</strain>
    </source>
</reference>
<sequence length="208" mass="23219">MNEAPRTGSGVDPSRSDPSRIDLHDAGAMRALAHPMRLRILGLLRVDGPATVGMIAERTGEAAGSASYHMQTLAKHGFVEPAPELARDRRERWWRAAHQVTSWQPAEFLGDPERHAASDAMRRAVLDAYHRELLEALDAEAHLDAEWVAASDSSDGAAYLTLDEFRELGADLAAVRERWFARGRDERERPEGARAVRWITHTFPRPAR</sequence>
<feature type="region of interest" description="Disordered" evidence="4">
    <location>
        <begin position="1"/>
        <end position="21"/>
    </location>
</feature>
<keyword evidence="2" id="KW-0238">DNA-binding</keyword>